<dbReference type="GO" id="GO:0005737">
    <property type="term" value="C:cytoplasm"/>
    <property type="evidence" value="ECO:0007669"/>
    <property type="project" value="InterPro"/>
</dbReference>
<evidence type="ECO:0000259" key="1">
    <source>
        <dbReference type="Pfam" id="PF08845"/>
    </source>
</evidence>
<sequence>MGYSPNRGIKKPAPQLLNKGYWLEELGFLTGQPVTVNIEQGRLIIQAEGNV</sequence>
<dbReference type="EMBL" id="VISQ01000001">
    <property type="protein sequence ID" value="TVZ72388.1"/>
    <property type="molecule type" value="Genomic_DNA"/>
</dbReference>
<proteinExistence type="predicted"/>
<protein>
    <submittedName>
        <fullName evidence="2">Type I toxin-antitoxin system toxin SymE</fullName>
    </submittedName>
</protein>
<dbReference type="Pfam" id="PF08845">
    <property type="entry name" value="SymE_toxin"/>
    <property type="match status" value="1"/>
</dbReference>
<dbReference type="InterPro" id="IPR014944">
    <property type="entry name" value="Toxin_SymE-like"/>
</dbReference>
<evidence type="ECO:0000313" key="2">
    <source>
        <dbReference type="EMBL" id="TVZ72388.1"/>
    </source>
</evidence>
<comment type="caution">
    <text evidence="2">The sequence shown here is derived from an EMBL/GenBank/DDBJ whole genome shotgun (WGS) entry which is preliminary data.</text>
</comment>
<dbReference type="AlphaFoldDB" id="A0A542D483"/>
<dbReference type="GO" id="GO:0003723">
    <property type="term" value="F:RNA binding"/>
    <property type="evidence" value="ECO:0007669"/>
    <property type="project" value="InterPro"/>
</dbReference>
<feature type="domain" description="Toxin SymE-like" evidence="1">
    <location>
        <begin position="1"/>
        <end position="47"/>
    </location>
</feature>
<dbReference type="GO" id="GO:0016788">
    <property type="term" value="F:hydrolase activity, acting on ester bonds"/>
    <property type="evidence" value="ECO:0007669"/>
    <property type="project" value="InterPro"/>
</dbReference>
<organism evidence="2">
    <name type="scientific">Serratia fonticola</name>
    <dbReference type="NCBI Taxonomy" id="47917"/>
    <lineage>
        <taxon>Bacteria</taxon>
        <taxon>Pseudomonadati</taxon>
        <taxon>Pseudomonadota</taxon>
        <taxon>Gammaproteobacteria</taxon>
        <taxon>Enterobacterales</taxon>
        <taxon>Yersiniaceae</taxon>
        <taxon>Serratia</taxon>
    </lineage>
</organism>
<reference evidence="2" key="1">
    <citation type="submission" date="2019-06" db="EMBL/GenBank/DDBJ databases">
        <authorList>
            <person name="Deangelis K."/>
            <person name="Huntemann M."/>
            <person name="Clum A."/>
            <person name="Pillay M."/>
            <person name="Palaniappan K."/>
            <person name="Varghese N."/>
            <person name="Mikhailova N."/>
            <person name="Stamatis D."/>
            <person name="Reddy T."/>
            <person name="Daum C."/>
            <person name="Shapiro N."/>
            <person name="Ivanova N."/>
            <person name="Kyrpides N."/>
            <person name="Woyke T."/>
        </authorList>
    </citation>
    <scope>NUCLEOTIDE SEQUENCE [LARGE SCALE GENOMIC DNA]</scope>
    <source>
        <strain evidence="2">128R</strain>
    </source>
</reference>
<dbReference type="GO" id="GO:0016070">
    <property type="term" value="P:RNA metabolic process"/>
    <property type="evidence" value="ECO:0007669"/>
    <property type="project" value="InterPro"/>
</dbReference>
<accession>A0A542D483</accession>
<gene>
    <name evidence="2" type="ORF">FHU10_5062</name>
</gene>
<reference evidence="2" key="2">
    <citation type="submission" date="2019-08" db="EMBL/GenBank/DDBJ databases">
        <title>Investigation of anaerobic lignin degradation for improved lignocellulosic biofuels.</title>
        <authorList>
            <person name="Deangelis K.PhD."/>
        </authorList>
    </citation>
    <scope>NUCLEOTIDE SEQUENCE [LARGE SCALE GENOMIC DNA]</scope>
    <source>
        <strain evidence="2">128R</strain>
    </source>
</reference>
<name>A0A542D483_SERFO</name>